<feature type="region of interest" description="Disordered" evidence="4">
    <location>
        <begin position="1"/>
        <end position="26"/>
    </location>
</feature>
<evidence type="ECO:0000256" key="3">
    <source>
        <dbReference type="HAMAP-Rule" id="MF_01963"/>
    </source>
</evidence>
<protein>
    <recommendedName>
        <fullName evidence="3">S-methyl-5'-thioadenosine phosphorylase</fullName>
        <ecNumber evidence="3">2.4.2.28</ecNumber>
    </recommendedName>
    <alternativeName>
        <fullName evidence="3">5'-methylthioadenosine phosphorylase</fullName>
        <shortName evidence="3">MTA phosphorylase</shortName>
        <shortName evidence="3">MTAP</shortName>
    </alternativeName>
</protein>
<evidence type="ECO:0000256" key="2">
    <source>
        <dbReference type="ARBA" id="ARBA00022679"/>
    </source>
</evidence>
<dbReference type="HAMAP" id="MF_01963">
    <property type="entry name" value="MTAP"/>
    <property type="match status" value="1"/>
</dbReference>
<dbReference type="EMBL" id="NBXA01000023">
    <property type="protein sequence ID" value="RFA11617.1"/>
    <property type="molecule type" value="Genomic_DNA"/>
</dbReference>
<evidence type="ECO:0000256" key="4">
    <source>
        <dbReference type="SAM" id="MobiDB-lite"/>
    </source>
</evidence>
<feature type="compositionally biased region" description="Low complexity" evidence="4">
    <location>
        <begin position="244"/>
        <end position="263"/>
    </location>
</feature>
<organism evidence="6 7">
    <name type="scientific">Subtercola boreus</name>
    <dbReference type="NCBI Taxonomy" id="120213"/>
    <lineage>
        <taxon>Bacteria</taxon>
        <taxon>Bacillati</taxon>
        <taxon>Actinomycetota</taxon>
        <taxon>Actinomycetes</taxon>
        <taxon>Micrococcales</taxon>
        <taxon>Microbacteriaceae</taxon>
        <taxon>Subtercola</taxon>
    </lineage>
</organism>
<feature type="region of interest" description="Disordered" evidence="4">
    <location>
        <begin position="244"/>
        <end position="266"/>
    </location>
</feature>
<feature type="binding site" evidence="3">
    <location>
        <position position="211"/>
    </location>
    <ligand>
        <name>phosphate</name>
        <dbReference type="ChEBI" id="CHEBI:43474"/>
    </ligand>
</feature>
<feature type="site" description="Important for substrate specificity" evidence="3">
    <location>
        <position position="270"/>
    </location>
</feature>
<feature type="compositionally biased region" description="Low complexity" evidence="4">
    <location>
        <begin position="9"/>
        <end position="20"/>
    </location>
</feature>
<reference evidence="6 7" key="1">
    <citation type="submission" date="2017-04" db="EMBL/GenBank/DDBJ databases">
        <title>Comparative genome analysis of Subtercola boreus.</title>
        <authorList>
            <person name="Cho Y.-J."/>
            <person name="Cho A."/>
            <person name="Kim O.-S."/>
            <person name="Lee J.-I."/>
        </authorList>
    </citation>
    <scope>NUCLEOTIDE SEQUENCE [LARGE SCALE GENOMIC DNA]</scope>
    <source>
        <strain evidence="6 7">P27444</strain>
    </source>
</reference>
<comment type="function">
    <text evidence="3">Catalyzes the reversible phosphorylation of S-methyl-5'-thioadenosine (MTA) to adenine and 5-methylthioribose-1-phosphate. Involved in the breakdown of MTA, a major by-product of polyamine biosynthesis. Responsible for the first step in the methionine salvage pathway after MTA has been generated from S-adenosylmethionine. Has broad substrate specificity with 6-aminopurine nucleosides as preferred substrates.</text>
</comment>
<dbReference type="RefSeq" id="WP_116283682.1">
    <property type="nucleotide sequence ID" value="NZ_NBXA01000023.1"/>
</dbReference>
<dbReference type="GO" id="GO:0006166">
    <property type="term" value="P:purine ribonucleoside salvage"/>
    <property type="evidence" value="ECO:0007669"/>
    <property type="project" value="UniProtKB-KW"/>
</dbReference>
<feature type="binding site" evidence="3">
    <location>
        <position position="210"/>
    </location>
    <ligand>
        <name>substrate</name>
    </ligand>
</feature>
<dbReference type="InterPro" id="IPR010044">
    <property type="entry name" value="MTAP"/>
</dbReference>
<feature type="binding site" evidence="3">
    <location>
        <position position="35"/>
    </location>
    <ligand>
        <name>phosphate</name>
        <dbReference type="ChEBI" id="CHEBI:43474"/>
    </ligand>
</feature>
<dbReference type="PANTHER" id="PTHR42679:SF2">
    <property type="entry name" value="S-METHYL-5'-THIOADENOSINE PHOSPHORYLASE"/>
    <property type="match status" value="1"/>
</dbReference>
<dbReference type="InterPro" id="IPR035994">
    <property type="entry name" value="Nucleoside_phosphorylase_sf"/>
</dbReference>
<evidence type="ECO:0000313" key="7">
    <source>
        <dbReference type="Proteomes" id="UP000256709"/>
    </source>
</evidence>
<dbReference type="CDD" id="cd09010">
    <property type="entry name" value="MTAP_SsMTAPII_like_MTIP"/>
    <property type="match status" value="1"/>
</dbReference>
<dbReference type="GO" id="GO:0005829">
    <property type="term" value="C:cytosol"/>
    <property type="evidence" value="ECO:0007669"/>
    <property type="project" value="TreeGrafter"/>
</dbReference>
<feature type="binding site" evidence="3">
    <location>
        <begin position="234"/>
        <end position="236"/>
    </location>
    <ligand>
        <name>substrate</name>
    </ligand>
</feature>
<dbReference type="UniPathway" id="UPA00904">
    <property type="reaction ID" value="UER00873"/>
</dbReference>
<dbReference type="Pfam" id="PF01048">
    <property type="entry name" value="PNP_UDP_1"/>
    <property type="match status" value="1"/>
</dbReference>
<dbReference type="PANTHER" id="PTHR42679">
    <property type="entry name" value="S-METHYL-5'-THIOADENOSINE PHOSPHORYLASE"/>
    <property type="match status" value="1"/>
</dbReference>
<dbReference type="AlphaFoldDB" id="A0A3E0VRX7"/>
<feature type="site" description="Important for substrate specificity" evidence="3">
    <location>
        <position position="192"/>
    </location>
</feature>
<proteinExistence type="inferred from homology"/>
<keyword evidence="1 3" id="KW-0328">Glycosyltransferase</keyword>
<accession>A0A3E0VRX7</accession>
<dbReference type="OrthoDB" id="1523230at2"/>
<sequence>MPEAPPPRTSASPETAATPATPAPERPLVGVIGGSGLYSLFDESAAGTETLVVPTPYGETSSPITVGRIGGRTVAFLTRHGADHSVPPHQINYRANIWALKSLGVRAIVSSAAVGGVSPEVPPGTLVLTDQFIDRTWGRPDTFFDRGSVQHLAAADPFCPALHSLAASALTGAGEVFSSTGTVVVIQGPRFSTRAESVWFRAAGAHTVNMTLVPEVTLAAELNIGTVNLSFVTDADAGLAPSAAPGTAAGTAAGEATDAASGSEPDSVSADLVFRRLRDAQPRIIRAIEAIVAAIPAGYEPRELIAADEVARVMAYAVAENGGTHA</sequence>
<comment type="subunit">
    <text evidence="3">Homohexamer. Dimer of a homotrimer.</text>
</comment>
<dbReference type="InterPro" id="IPR000845">
    <property type="entry name" value="Nucleoside_phosphorylase_d"/>
</dbReference>
<dbReference type="EC" id="2.4.2.28" evidence="3"/>
<comment type="pathway">
    <text evidence="3">Amino-acid biosynthesis; L-methionine biosynthesis via salvage pathway; S-methyl-5-thio-alpha-D-ribose 1-phosphate from S-methyl-5'-thioadenosine (phosphorylase route): step 1/1.</text>
</comment>
<dbReference type="GO" id="GO:0019509">
    <property type="term" value="P:L-methionine salvage from methylthioadenosine"/>
    <property type="evidence" value="ECO:0007669"/>
    <property type="project" value="UniProtKB-UniRule"/>
</dbReference>
<evidence type="ECO:0000313" key="6">
    <source>
        <dbReference type="EMBL" id="RFA11617.1"/>
    </source>
</evidence>
<dbReference type="Proteomes" id="UP000256709">
    <property type="component" value="Unassembled WGS sequence"/>
</dbReference>
<comment type="similarity">
    <text evidence="3">Belongs to the PNP/MTAP phosphorylase family. MTAP subfamily.</text>
</comment>
<comment type="caution">
    <text evidence="3">Lacks conserved residue(s) required for the propagation of feature annotation.</text>
</comment>
<gene>
    <name evidence="3" type="primary">mtnP</name>
    <name evidence="6" type="ORF">B7R21_13070</name>
</gene>
<dbReference type="GO" id="GO:0017061">
    <property type="term" value="F:S-methyl-5-thioadenosine phosphorylase activity"/>
    <property type="evidence" value="ECO:0007669"/>
    <property type="project" value="UniProtKB-UniRule"/>
</dbReference>
<keyword evidence="2 3" id="KW-0808">Transferase</keyword>
<feature type="domain" description="Nucleoside phosphorylase" evidence="5">
    <location>
        <begin position="29"/>
        <end position="241"/>
    </location>
</feature>
<name>A0A3E0VRX7_9MICO</name>
<dbReference type="Gene3D" id="3.40.50.1580">
    <property type="entry name" value="Nucleoside phosphorylase domain"/>
    <property type="match status" value="1"/>
</dbReference>
<evidence type="ECO:0000259" key="5">
    <source>
        <dbReference type="Pfam" id="PF01048"/>
    </source>
</evidence>
<dbReference type="SUPFAM" id="SSF53167">
    <property type="entry name" value="Purine and uridine phosphorylases"/>
    <property type="match status" value="1"/>
</dbReference>
<feature type="binding site" evidence="3">
    <location>
        <begin position="79"/>
        <end position="80"/>
    </location>
    <ligand>
        <name>phosphate</name>
        <dbReference type="ChEBI" id="CHEBI:43474"/>
    </ligand>
</feature>
<comment type="catalytic activity">
    <reaction evidence="3">
        <text>S-methyl-5'-thioadenosine + phosphate = 5-(methylsulfanyl)-alpha-D-ribose 1-phosphate + adenine</text>
        <dbReference type="Rhea" id="RHEA:11852"/>
        <dbReference type="ChEBI" id="CHEBI:16708"/>
        <dbReference type="ChEBI" id="CHEBI:17509"/>
        <dbReference type="ChEBI" id="CHEBI:43474"/>
        <dbReference type="ChEBI" id="CHEBI:58533"/>
        <dbReference type="EC" id="2.4.2.28"/>
    </reaction>
</comment>
<comment type="caution">
    <text evidence="6">The sequence shown here is derived from an EMBL/GenBank/DDBJ whole genome shotgun (WGS) entry which is preliminary data.</text>
</comment>
<keyword evidence="3" id="KW-0660">Purine salvage</keyword>
<evidence type="ECO:0000256" key="1">
    <source>
        <dbReference type="ARBA" id="ARBA00022676"/>
    </source>
</evidence>